<accession>A0A9P7E7H5</accession>
<comment type="caution">
    <text evidence="2">The sequence shown here is derived from an EMBL/GenBank/DDBJ whole genome shotgun (WGS) entry which is preliminary data.</text>
</comment>
<evidence type="ECO:0000313" key="3">
    <source>
        <dbReference type="Proteomes" id="UP000807769"/>
    </source>
</evidence>
<reference evidence="2" key="1">
    <citation type="journal article" date="2020" name="New Phytol.">
        <title>Comparative genomics reveals dynamic genome evolution in host specialist ectomycorrhizal fungi.</title>
        <authorList>
            <person name="Lofgren L.A."/>
            <person name="Nguyen N.H."/>
            <person name="Vilgalys R."/>
            <person name="Ruytinx J."/>
            <person name="Liao H.L."/>
            <person name="Branco S."/>
            <person name="Kuo A."/>
            <person name="LaButti K."/>
            <person name="Lipzen A."/>
            <person name="Andreopoulos W."/>
            <person name="Pangilinan J."/>
            <person name="Riley R."/>
            <person name="Hundley H."/>
            <person name="Na H."/>
            <person name="Barry K."/>
            <person name="Grigoriev I.V."/>
            <person name="Stajich J.E."/>
            <person name="Kennedy P.G."/>
        </authorList>
    </citation>
    <scope>NUCLEOTIDE SEQUENCE</scope>
    <source>
        <strain evidence="2">MN1</strain>
    </source>
</reference>
<sequence length="77" mass="9219">MNTNEPRGRNHPLMWIHSFISLVHFLSLPYLVLRPHHLLVSPKYFHLALHFMFSFQPSQVFENVYILLMYSPTYSES</sequence>
<evidence type="ECO:0000313" key="2">
    <source>
        <dbReference type="EMBL" id="KAG1813490.1"/>
    </source>
</evidence>
<keyword evidence="1" id="KW-0812">Transmembrane</keyword>
<dbReference type="RefSeq" id="XP_041191251.1">
    <property type="nucleotide sequence ID" value="XM_041336065.1"/>
</dbReference>
<evidence type="ECO:0000256" key="1">
    <source>
        <dbReference type="SAM" id="Phobius"/>
    </source>
</evidence>
<dbReference type="Proteomes" id="UP000807769">
    <property type="component" value="Unassembled WGS sequence"/>
</dbReference>
<keyword evidence="1" id="KW-0472">Membrane</keyword>
<name>A0A9P7E7H5_9AGAM</name>
<keyword evidence="3" id="KW-1185">Reference proteome</keyword>
<proteinExistence type="predicted"/>
<dbReference type="AlphaFoldDB" id="A0A9P7E7H5"/>
<dbReference type="GeneID" id="64630082"/>
<feature type="transmembrane region" description="Helical" evidence="1">
    <location>
        <begin position="12"/>
        <end position="33"/>
    </location>
</feature>
<protein>
    <submittedName>
        <fullName evidence="2">Uncharacterized protein</fullName>
    </submittedName>
</protein>
<organism evidence="2 3">
    <name type="scientific">Suillus subaureus</name>
    <dbReference type="NCBI Taxonomy" id="48587"/>
    <lineage>
        <taxon>Eukaryota</taxon>
        <taxon>Fungi</taxon>
        <taxon>Dikarya</taxon>
        <taxon>Basidiomycota</taxon>
        <taxon>Agaricomycotina</taxon>
        <taxon>Agaricomycetes</taxon>
        <taxon>Agaricomycetidae</taxon>
        <taxon>Boletales</taxon>
        <taxon>Suillineae</taxon>
        <taxon>Suillaceae</taxon>
        <taxon>Suillus</taxon>
    </lineage>
</organism>
<dbReference type="EMBL" id="JABBWG010000023">
    <property type="protein sequence ID" value="KAG1813490.1"/>
    <property type="molecule type" value="Genomic_DNA"/>
</dbReference>
<keyword evidence="1" id="KW-1133">Transmembrane helix</keyword>
<gene>
    <name evidence="2" type="ORF">BJ212DRAFT_1365305</name>
</gene>